<keyword evidence="1" id="KW-0963">Cytoplasm</keyword>
<dbReference type="Gene3D" id="3.30.70.330">
    <property type="match status" value="1"/>
</dbReference>
<dbReference type="Proteomes" id="UP000008888">
    <property type="component" value="Chromosome"/>
</dbReference>
<keyword evidence="5" id="KW-1185">Reference proteome</keyword>
<organism evidence="4 5">
    <name type="scientific">Methylomonas methanica (strain DSM 25384 / MC09)</name>
    <dbReference type="NCBI Taxonomy" id="857087"/>
    <lineage>
        <taxon>Bacteria</taxon>
        <taxon>Pseudomonadati</taxon>
        <taxon>Pseudomonadota</taxon>
        <taxon>Gammaproteobacteria</taxon>
        <taxon>Methylococcales</taxon>
        <taxon>Methylococcaceae</taxon>
        <taxon>Methylomonas</taxon>
    </lineage>
</organism>
<reference evidence="5" key="3">
    <citation type="submission" date="2011-05" db="EMBL/GenBank/DDBJ databases">
        <title>Complete sequence of Methylomonas methanica MC09.</title>
        <authorList>
            <consortium name="US DOE Joint Genome Institute"/>
            <person name="Lucas S."/>
            <person name="Han J."/>
            <person name="Lapidus A."/>
            <person name="Cheng J.-F."/>
            <person name="Goodwin L."/>
            <person name="Pitluck S."/>
            <person name="Peters L."/>
            <person name="Mikhailova N."/>
            <person name="Teshima H."/>
            <person name="Han C."/>
            <person name="Tapia R."/>
            <person name="Land M."/>
            <person name="Hauser L."/>
            <person name="Kyrpides N."/>
            <person name="Ivanova N."/>
            <person name="Pagani I."/>
            <person name="Stein L."/>
            <person name="Woyke T."/>
        </authorList>
    </citation>
    <scope>NUCLEOTIDE SEQUENCE [LARGE SCALE GENOMIC DNA]</scope>
    <source>
        <strain evidence="5">MC09</strain>
    </source>
</reference>
<evidence type="ECO:0000259" key="3">
    <source>
        <dbReference type="Pfam" id="PF25399"/>
    </source>
</evidence>
<dbReference type="InterPro" id="IPR057325">
    <property type="entry name" value="DeaD_dimer"/>
</dbReference>
<sequence>MHVHPRKLEKLKKRLQQVLSQENLQAHRQVIQQLNSELGIDPMDCAATLLYISQPHLFQNSAEPEISSATLPPVFKAPNYRNVRYRLDVGKNHRIDQEQLLAILIEESGVDRKRIARIDMRDSYTLVDLPDGMPADIFQLLSEATVQGHPLNIKRIKPNRRKFRDPKRANEQAQ</sequence>
<dbReference type="InterPro" id="IPR012677">
    <property type="entry name" value="Nucleotide-bd_a/b_plait_sf"/>
</dbReference>
<accession>G0A772</accession>
<dbReference type="Pfam" id="PF03880">
    <property type="entry name" value="DbpA"/>
    <property type="match status" value="1"/>
</dbReference>
<evidence type="ECO:0000259" key="2">
    <source>
        <dbReference type="Pfam" id="PF03880"/>
    </source>
</evidence>
<dbReference type="OrthoDB" id="5569931at2"/>
<dbReference type="KEGG" id="mmt:Metme_0927"/>
<dbReference type="EMBL" id="CP002738">
    <property type="protein sequence ID" value="AEF99365.1"/>
    <property type="molecule type" value="Genomic_DNA"/>
</dbReference>
<name>G0A772_METMM</name>
<evidence type="ECO:0000313" key="5">
    <source>
        <dbReference type="Proteomes" id="UP000008888"/>
    </source>
</evidence>
<dbReference type="RefSeq" id="WP_013817632.1">
    <property type="nucleotide sequence ID" value="NC_015572.1"/>
</dbReference>
<dbReference type="AlphaFoldDB" id="G0A772"/>
<reference evidence="4 5" key="1">
    <citation type="journal article" date="2011" name="J. Bacteriol.">
        <title>Complete Genome Sequence of the Aerobic Marine Methanotroph Methylomonas methanica MC09.</title>
        <authorList>
            <person name="Boden R."/>
            <person name="Cunliffe M."/>
            <person name="Scanlan J."/>
            <person name="Moussard H."/>
            <person name="Kits K.D."/>
            <person name="Klotz M.G."/>
            <person name="Jetten M.S."/>
            <person name="Vuilleumier S."/>
            <person name="Han J."/>
            <person name="Peters L."/>
            <person name="Mikhailova N."/>
            <person name="Teshima H."/>
            <person name="Tapia R."/>
            <person name="Kyrpides N."/>
            <person name="Ivanova N."/>
            <person name="Pagani I."/>
            <person name="Cheng J.F."/>
            <person name="Goodwin L."/>
            <person name="Han C."/>
            <person name="Hauser L."/>
            <person name="Land M.L."/>
            <person name="Lapidus A."/>
            <person name="Lucas S."/>
            <person name="Pitluck S."/>
            <person name="Woyke T."/>
            <person name="Stein L."/>
            <person name="Murrell J.C."/>
        </authorList>
    </citation>
    <scope>NUCLEOTIDE SEQUENCE [LARGE SCALE GENOMIC DNA]</scope>
    <source>
        <strain evidence="4 5">MC09</strain>
    </source>
</reference>
<evidence type="ECO:0000256" key="1">
    <source>
        <dbReference type="ARBA" id="ARBA00022490"/>
    </source>
</evidence>
<gene>
    <name evidence="4" type="ordered locus">Metme_0927</name>
</gene>
<proteinExistence type="predicted"/>
<dbReference type="eggNOG" id="COG0513">
    <property type="taxonomic scope" value="Bacteria"/>
</dbReference>
<reference key="2">
    <citation type="submission" date="2011-05" db="EMBL/GenBank/DDBJ databases">
        <title>Complete genome sequence of the aerobic marine methanotroph Methylomonas methanica MC09.</title>
        <authorList>
            <person name="Boden R."/>
            <person name="Cunliffe M."/>
            <person name="Scanlan J."/>
            <person name="Moussard H."/>
            <person name="Kits K.D."/>
            <person name="Klotz M."/>
            <person name="Jetten M."/>
            <person name="Vuilleumier S."/>
            <person name="Han J."/>
            <person name="Peters L."/>
            <person name="Mikhailova N."/>
            <person name="Teshima H."/>
            <person name="Tapia R."/>
            <person name="Kyrpides N."/>
            <person name="Ivanova N."/>
            <person name="Pagani I."/>
            <person name="Cheng J.-F."/>
            <person name="Goodwin L."/>
            <person name="Han C."/>
            <person name="Hauser L."/>
            <person name="Land M."/>
            <person name="Lapidus A."/>
            <person name="Lucas S."/>
            <person name="Pitluck S."/>
            <person name="Woyke T."/>
            <person name="Stein L.Y."/>
            <person name="Murrell C."/>
        </authorList>
    </citation>
    <scope>NUCLEOTIDE SEQUENCE</scope>
    <source>
        <strain>MC09</strain>
    </source>
</reference>
<feature type="domain" description="DEAD box helicase DbpA/CsdA RNA-binding" evidence="2">
    <location>
        <begin position="84"/>
        <end position="154"/>
    </location>
</feature>
<evidence type="ECO:0000313" key="4">
    <source>
        <dbReference type="EMBL" id="AEF99365.1"/>
    </source>
</evidence>
<feature type="domain" description="RNA helicase DeaD dimerization" evidence="3">
    <location>
        <begin position="5"/>
        <end position="54"/>
    </location>
</feature>
<dbReference type="Pfam" id="PF25399">
    <property type="entry name" value="DeaD_dimer"/>
    <property type="match status" value="1"/>
</dbReference>
<protein>
    <submittedName>
        <fullName evidence="4">DbpA RNA-binding domain protein</fullName>
    </submittedName>
</protein>
<dbReference type="HOGENOM" id="CLU_1538303_0_0_6"/>
<dbReference type="InterPro" id="IPR005580">
    <property type="entry name" value="DbpA/CsdA_RNA-bd_dom"/>
</dbReference>
<dbReference type="STRING" id="857087.Metme_0927"/>